<dbReference type="Gene3D" id="1.20.1090.10">
    <property type="entry name" value="Dehydroquinate synthase-like - alpha domain"/>
    <property type="match status" value="1"/>
</dbReference>
<dbReference type="Pfam" id="PF00465">
    <property type="entry name" value="Fe-ADH"/>
    <property type="match status" value="1"/>
</dbReference>
<dbReference type="FunFam" id="3.40.50.1970:FF:000003">
    <property type="entry name" value="Alcohol dehydrogenase, iron-containing"/>
    <property type="match status" value="1"/>
</dbReference>
<evidence type="ECO:0000256" key="2">
    <source>
        <dbReference type="ARBA" id="ARBA00023002"/>
    </source>
</evidence>
<dbReference type="Pfam" id="PF25137">
    <property type="entry name" value="ADH_Fe_C"/>
    <property type="match status" value="1"/>
</dbReference>
<dbReference type="PANTHER" id="PTHR11496">
    <property type="entry name" value="ALCOHOL DEHYDROGENASE"/>
    <property type="match status" value="1"/>
</dbReference>
<accession>A0A3E3K5F5</accession>
<dbReference type="InterPro" id="IPR001670">
    <property type="entry name" value="ADH_Fe/GldA"/>
</dbReference>
<dbReference type="OrthoDB" id="9804734at2"/>
<dbReference type="GO" id="GO:0046872">
    <property type="term" value="F:metal ion binding"/>
    <property type="evidence" value="ECO:0007669"/>
    <property type="project" value="InterPro"/>
</dbReference>
<sequence>MNTLKRIYCRTFQTGLKLALPFLPYRKPKIVGSVNALPDIIKSNHCDKVLIITDAGIRKLGLTFRLEKALDQAEVPYCIYDKTVANPTTTNVYEAIALYKSECCDCIIGFGGGSSIDCAKAVGACIVKPKQPLSKMKGILKVHKKLPLLMAVPTTAGTGSETTLAAVITDAHTRHKYAINDFPLIPRYAVLDPKVTISLPPFITATTGMDALTHAVEAYIGNSTTYGTRKDAILAVKLIFENIYTAYEDGRNVEARRNMLRASFYAGCAFTKSYVGYVHAVAHSLGGEYNVPHGLANAVILPMVLKAYGEVIHPKLARLAVAAGLTDPNTPCDEAAKCFISAIQEMKKRFGIGNHIPEIQETDVPKLAHYADKEANPLYPVPVLMSAAELETFYYMLMPNPENPKKDSDRSDHGE</sequence>
<evidence type="ECO:0000313" key="7">
    <source>
        <dbReference type="Proteomes" id="UP000261080"/>
    </source>
</evidence>
<reference evidence="6 7" key="1">
    <citation type="submission" date="2018-08" db="EMBL/GenBank/DDBJ databases">
        <title>A genome reference for cultivated species of the human gut microbiota.</title>
        <authorList>
            <person name="Zou Y."/>
            <person name="Xue W."/>
            <person name="Luo G."/>
        </authorList>
    </citation>
    <scope>NUCLEOTIDE SEQUENCE [LARGE SCALE GENOMIC DNA]</scope>
    <source>
        <strain evidence="6 7">AF37-2AT</strain>
    </source>
</reference>
<dbReference type="AlphaFoldDB" id="A0A3E3K5F5"/>
<dbReference type="RefSeq" id="WP_024732690.1">
    <property type="nucleotide sequence ID" value="NZ_CALBAT010000003.1"/>
</dbReference>
<dbReference type="SUPFAM" id="SSF56796">
    <property type="entry name" value="Dehydroquinate synthase-like"/>
    <property type="match status" value="1"/>
</dbReference>
<dbReference type="InterPro" id="IPR039697">
    <property type="entry name" value="Alcohol_dehydrogenase_Fe"/>
</dbReference>
<protein>
    <submittedName>
        <fullName evidence="6">Iron-containing alcohol dehydrogenase</fullName>
    </submittedName>
</protein>
<name>A0A3E3K5F5_9FIRM</name>
<feature type="domain" description="Fe-containing alcohol dehydrogenase-like C-terminal" evidence="5">
    <location>
        <begin position="204"/>
        <end position="376"/>
    </location>
</feature>
<evidence type="ECO:0000313" key="6">
    <source>
        <dbReference type="EMBL" id="RGE89889.1"/>
    </source>
</evidence>
<dbReference type="EMBL" id="QVLX01000001">
    <property type="protein sequence ID" value="RGE89889.1"/>
    <property type="molecule type" value="Genomic_DNA"/>
</dbReference>
<evidence type="ECO:0000256" key="1">
    <source>
        <dbReference type="ARBA" id="ARBA00007358"/>
    </source>
</evidence>
<evidence type="ECO:0000259" key="5">
    <source>
        <dbReference type="Pfam" id="PF25137"/>
    </source>
</evidence>
<comment type="similarity">
    <text evidence="1">Belongs to the iron-containing alcohol dehydrogenase family.</text>
</comment>
<comment type="caution">
    <text evidence="6">The sequence shown here is derived from an EMBL/GenBank/DDBJ whole genome shotgun (WGS) entry which is preliminary data.</text>
</comment>
<dbReference type="GO" id="GO:0004022">
    <property type="term" value="F:alcohol dehydrogenase (NAD+) activity"/>
    <property type="evidence" value="ECO:0007669"/>
    <property type="project" value="TreeGrafter"/>
</dbReference>
<dbReference type="CDD" id="cd08189">
    <property type="entry name" value="Fe-ADH-like"/>
    <property type="match status" value="1"/>
</dbReference>
<dbReference type="InterPro" id="IPR056798">
    <property type="entry name" value="ADH_Fe_C"/>
</dbReference>
<dbReference type="Proteomes" id="UP000261080">
    <property type="component" value="Unassembled WGS sequence"/>
</dbReference>
<organism evidence="6 7">
    <name type="scientific">Sellimonas intestinalis</name>
    <dbReference type="NCBI Taxonomy" id="1653434"/>
    <lineage>
        <taxon>Bacteria</taxon>
        <taxon>Bacillati</taxon>
        <taxon>Bacillota</taxon>
        <taxon>Clostridia</taxon>
        <taxon>Lachnospirales</taxon>
        <taxon>Lachnospiraceae</taxon>
        <taxon>Sellimonas</taxon>
    </lineage>
</organism>
<evidence type="ECO:0000256" key="3">
    <source>
        <dbReference type="ARBA" id="ARBA00023027"/>
    </source>
</evidence>
<keyword evidence="3" id="KW-0520">NAD</keyword>
<dbReference type="PROSITE" id="PS00913">
    <property type="entry name" value="ADH_IRON_1"/>
    <property type="match status" value="1"/>
</dbReference>
<dbReference type="Gene3D" id="3.40.50.1970">
    <property type="match status" value="1"/>
</dbReference>
<keyword evidence="7" id="KW-1185">Reference proteome</keyword>
<feature type="domain" description="Alcohol dehydrogenase iron-type/glycerol dehydrogenase GldA" evidence="4">
    <location>
        <begin position="32"/>
        <end position="193"/>
    </location>
</feature>
<gene>
    <name evidence="6" type="ORF">DW016_01030</name>
</gene>
<dbReference type="InterPro" id="IPR018211">
    <property type="entry name" value="ADH_Fe_CS"/>
</dbReference>
<proteinExistence type="inferred from homology"/>
<dbReference type="PANTHER" id="PTHR11496:SF102">
    <property type="entry name" value="ALCOHOL DEHYDROGENASE 4"/>
    <property type="match status" value="1"/>
</dbReference>
<dbReference type="PROSITE" id="PS00060">
    <property type="entry name" value="ADH_IRON_2"/>
    <property type="match status" value="1"/>
</dbReference>
<dbReference type="FunFam" id="1.20.1090.10:FF:000001">
    <property type="entry name" value="Aldehyde-alcohol dehydrogenase"/>
    <property type="match status" value="1"/>
</dbReference>
<keyword evidence="2" id="KW-0560">Oxidoreductase</keyword>
<evidence type="ECO:0000259" key="4">
    <source>
        <dbReference type="Pfam" id="PF00465"/>
    </source>
</evidence>